<sequence length="104" mass="11635">MTNKVTEFARSFLIQCSDYVLMHNRISKNLADVQLRINLLVPQMTLGGPILSALVDSACSIGNSEELEVRLSYFDIVAWIGCLETRICLLQVCICVTGIFFAYL</sequence>
<organism evidence="1 2">
    <name type="scientific">Trichinella spiralis</name>
    <name type="common">Trichina worm</name>
    <dbReference type="NCBI Taxonomy" id="6334"/>
    <lineage>
        <taxon>Eukaryota</taxon>
        <taxon>Metazoa</taxon>
        <taxon>Ecdysozoa</taxon>
        <taxon>Nematoda</taxon>
        <taxon>Enoplea</taxon>
        <taxon>Dorylaimia</taxon>
        <taxon>Trichinellida</taxon>
        <taxon>Trichinellidae</taxon>
        <taxon>Trichinella</taxon>
    </lineage>
</organism>
<name>A0A0V1BMQ8_TRISP</name>
<proteinExistence type="predicted"/>
<dbReference type="AlphaFoldDB" id="A0A0V1BMQ8"/>
<evidence type="ECO:0000313" key="2">
    <source>
        <dbReference type="Proteomes" id="UP000054776"/>
    </source>
</evidence>
<gene>
    <name evidence="1" type="ORF">T01_2007</name>
</gene>
<evidence type="ECO:0000313" key="1">
    <source>
        <dbReference type="EMBL" id="KRY38183.1"/>
    </source>
</evidence>
<keyword evidence="2" id="KW-1185">Reference proteome</keyword>
<comment type="caution">
    <text evidence="1">The sequence shown here is derived from an EMBL/GenBank/DDBJ whole genome shotgun (WGS) entry which is preliminary data.</text>
</comment>
<protein>
    <submittedName>
        <fullName evidence="1">Uncharacterized protein</fullName>
    </submittedName>
</protein>
<dbReference type="EMBL" id="JYDH01000027">
    <property type="protein sequence ID" value="KRY38183.1"/>
    <property type="molecule type" value="Genomic_DNA"/>
</dbReference>
<dbReference type="InParanoid" id="A0A0V1BMQ8"/>
<reference evidence="1 2" key="1">
    <citation type="submission" date="2015-01" db="EMBL/GenBank/DDBJ databases">
        <title>Evolution of Trichinella species and genotypes.</title>
        <authorList>
            <person name="Korhonen P.K."/>
            <person name="Edoardo P."/>
            <person name="Giuseppe L.R."/>
            <person name="Gasser R.B."/>
        </authorList>
    </citation>
    <scope>NUCLEOTIDE SEQUENCE [LARGE SCALE GENOMIC DNA]</scope>
    <source>
        <strain evidence="1">ISS3</strain>
    </source>
</reference>
<dbReference type="OrthoDB" id="10455127at2759"/>
<accession>A0A0V1BMQ8</accession>
<dbReference type="Proteomes" id="UP000054776">
    <property type="component" value="Unassembled WGS sequence"/>
</dbReference>